<keyword evidence="6" id="KW-0239">DNA-directed DNA polymerase</keyword>
<evidence type="ECO:0000256" key="2">
    <source>
        <dbReference type="ARBA" id="ARBA00012417"/>
    </source>
</evidence>
<dbReference type="GeneID" id="25910972"/>
<dbReference type="SUPFAM" id="SSF53098">
    <property type="entry name" value="Ribonuclease H-like"/>
    <property type="match status" value="1"/>
</dbReference>
<evidence type="ECO:0000256" key="7">
    <source>
        <dbReference type="ARBA" id="ARBA00023125"/>
    </source>
</evidence>
<dbReference type="GO" id="GO:0006260">
    <property type="term" value="P:DNA replication"/>
    <property type="evidence" value="ECO:0007669"/>
    <property type="project" value="UniProtKB-KW"/>
</dbReference>
<evidence type="ECO:0000313" key="11">
    <source>
        <dbReference type="Proteomes" id="UP000054560"/>
    </source>
</evidence>
<dbReference type="GO" id="GO:0003887">
    <property type="term" value="F:DNA-directed DNA polymerase activity"/>
    <property type="evidence" value="ECO:0007669"/>
    <property type="project" value="UniProtKB-KW"/>
</dbReference>
<keyword evidence="5" id="KW-0235">DNA replication</keyword>
<dbReference type="Pfam" id="PF03175">
    <property type="entry name" value="DNA_pol_B_2"/>
    <property type="match status" value="1"/>
</dbReference>
<dbReference type="OrthoDB" id="10053808at2759"/>
<organism evidence="10 11">
    <name type="scientific">Sphaeroforma arctica JP610</name>
    <dbReference type="NCBI Taxonomy" id="667725"/>
    <lineage>
        <taxon>Eukaryota</taxon>
        <taxon>Ichthyosporea</taxon>
        <taxon>Ichthyophonida</taxon>
        <taxon>Sphaeroforma</taxon>
    </lineage>
</organism>
<feature type="domain" description="DNA-directed DNA polymerase family B mitochondria/virus" evidence="9">
    <location>
        <begin position="3"/>
        <end position="132"/>
    </location>
</feature>
<evidence type="ECO:0000256" key="3">
    <source>
        <dbReference type="ARBA" id="ARBA00022679"/>
    </source>
</evidence>
<evidence type="ECO:0000259" key="9">
    <source>
        <dbReference type="Pfam" id="PF03175"/>
    </source>
</evidence>
<dbReference type="InterPro" id="IPR012337">
    <property type="entry name" value="RNaseH-like_sf"/>
</dbReference>
<keyword evidence="4" id="KW-0548">Nucleotidyltransferase</keyword>
<proteinExistence type="inferred from homology"/>
<evidence type="ECO:0000313" key="10">
    <source>
        <dbReference type="EMBL" id="KNC77064.1"/>
    </source>
</evidence>
<reference evidence="10 11" key="1">
    <citation type="submission" date="2011-02" db="EMBL/GenBank/DDBJ databases">
        <title>The Genome Sequence of Sphaeroforma arctica JP610.</title>
        <authorList>
            <consortium name="The Broad Institute Genome Sequencing Platform"/>
            <person name="Russ C."/>
            <person name="Cuomo C."/>
            <person name="Young S.K."/>
            <person name="Zeng Q."/>
            <person name="Gargeya S."/>
            <person name="Alvarado L."/>
            <person name="Berlin A."/>
            <person name="Chapman S.B."/>
            <person name="Chen Z."/>
            <person name="Freedman E."/>
            <person name="Gellesch M."/>
            <person name="Goldberg J."/>
            <person name="Griggs A."/>
            <person name="Gujja S."/>
            <person name="Heilman E."/>
            <person name="Heiman D."/>
            <person name="Howarth C."/>
            <person name="Mehta T."/>
            <person name="Neiman D."/>
            <person name="Pearson M."/>
            <person name="Roberts A."/>
            <person name="Saif S."/>
            <person name="Shea T."/>
            <person name="Shenoy N."/>
            <person name="Sisk P."/>
            <person name="Stolte C."/>
            <person name="Sykes S."/>
            <person name="White J."/>
            <person name="Yandava C."/>
            <person name="Burger G."/>
            <person name="Gray M.W."/>
            <person name="Holland P.W.H."/>
            <person name="King N."/>
            <person name="Lang F.B.F."/>
            <person name="Roger A.J."/>
            <person name="Ruiz-Trillo I."/>
            <person name="Haas B."/>
            <person name="Nusbaum C."/>
            <person name="Birren B."/>
        </authorList>
    </citation>
    <scope>NUCLEOTIDE SEQUENCE [LARGE SCALE GENOMIC DNA]</scope>
    <source>
        <strain evidence="10 11">JP610</strain>
    </source>
</reference>
<evidence type="ECO:0000256" key="1">
    <source>
        <dbReference type="ARBA" id="ARBA00005755"/>
    </source>
</evidence>
<keyword evidence="7" id="KW-0238">DNA-binding</keyword>
<dbReference type="PANTHER" id="PTHR33568">
    <property type="entry name" value="DNA POLYMERASE"/>
    <property type="match status" value="1"/>
</dbReference>
<comment type="catalytic activity">
    <reaction evidence="8">
        <text>DNA(n) + a 2'-deoxyribonucleoside 5'-triphosphate = DNA(n+1) + diphosphate</text>
        <dbReference type="Rhea" id="RHEA:22508"/>
        <dbReference type="Rhea" id="RHEA-COMP:17339"/>
        <dbReference type="Rhea" id="RHEA-COMP:17340"/>
        <dbReference type="ChEBI" id="CHEBI:33019"/>
        <dbReference type="ChEBI" id="CHEBI:61560"/>
        <dbReference type="ChEBI" id="CHEBI:173112"/>
        <dbReference type="EC" id="2.7.7.7"/>
    </reaction>
</comment>
<evidence type="ECO:0000256" key="4">
    <source>
        <dbReference type="ARBA" id="ARBA00022695"/>
    </source>
</evidence>
<comment type="similarity">
    <text evidence="1">Belongs to the DNA polymerase type-B family.</text>
</comment>
<dbReference type="RefSeq" id="XP_014150966.1">
    <property type="nucleotide sequence ID" value="XM_014295491.1"/>
</dbReference>
<dbReference type="STRING" id="667725.A0A0L0FJX6"/>
<dbReference type="GO" id="GO:0000166">
    <property type="term" value="F:nucleotide binding"/>
    <property type="evidence" value="ECO:0007669"/>
    <property type="project" value="InterPro"/>
</dbReference>
<dbReference type="SUPFAM" id="SSF56672">
    <property type="entry name" value="DNA/RNA polymerases"/>
    <property type="match status" value="1"/>
</dbReference>
<dbReference type="PANTHER" id="PTHR33568:SF3">
    <property type="entry name" value="DNA-DIRECTED DNA POLYMERASE"/>
    <property type="match status" value="1"/>
</dbReference>
<dbReference type="eggNOG" id="ENOG502QQ9V">
    <property type="taxonomic scope" value="Eukaryota"/>
</dbReference>
<sequence length="503" mass="57366">MDFIATGLAKFPKMFGLKCDAKGYFPHQLNTRDHQNVKMSTLPDIKYYGLDDMSPSYAMDVETWHRKNRFTSRFDLQEEMKRYCINDVVILREGVKVFIDAFVKLGRVHPLGNLTIAGACMSAYESTYLPKEITIEHTRPKPVVQTSKEAVTFFSGLNQMIITGMSPTVCYFNNGHDEVTGCKGWGYGIPLNADLYRNARYEYRVTVGERTFIADCYLPAADGESGPGTIIEFNGCYWHGCRDCNIHVYNEGKGEHERRYVNTLEKEMTIRAEGFEFIPVWACKARKFIQYWTQNNITDMVGPTLRIDPRESMAGGRTEPFASLVEVAGNGRCTLHYVDFTSLYPYVNAFKEYPCGPMTTLVNRERGKYYDPAVENLKVVDHGLHAYDLAESDWIGFAMVKVLPPKDLLIPVLPYKSNRPKKLFFGLCAACMLRAAKFDPDVEMFQDGDSINDHLTRAGMADIERETLFEPCNHTDEERSWIETYTSVDIKLALEYGSKHRAV</sequence>
<dbReference type="InterPro" id="IPR043502">
    <property type="entry name" value="DNA/RNA_pol_sf"/>
</dbReference>
<dbReference type="Gene3D" id="3.40.960.10">
    <property type="entry name" value="VSR Endonuclease"/>
    <property type="match status" value="1"/>
</dbReference>
<protein>
    <recommendedName>
        <fullName evidence="2">DNA-directed DNA polymerase</fullName>
        <ecNumber evidence="2">2.7.7.7</ecNumber>
    </recommendedName>
</protein>
<name>A0A0L0FJX6_9EUKA</name>
<accession>A0A0L0FJX6</accession>
<keyword evidence="3" id="KW-0808">Transferase</keyword>
<dbReference type="EMBL" id="KQ242857">
    <property type="protein sequence ID" value="KNC77064.1"/>
    <property type="molecule type" value="Genomic_DNA"/>
</dbReference>
<evidence type="ECO:0000256" key="8">
    <source>
        <dbReference type="ARBA" id="ARBA00049244"/>
    </source>
</evidence>
<gene>
    <name evidence="10" type="ORF">SARC_10468</name>
</gene>
<evidence type="ECO:0000256" key="5">
    <source>
        <dbReference type="ARBA" id="ARBA00022705"/>
    </source>
</evidence>
<dbReference type="GO" id="GO:0003677">
    <property type="term" value="F:DNA binding"/>
    <property type="evidence" value="ECO:0007669"/>
    <property type="project" value="UniProtKB-KW"/>
</dbReference>
<keyword evidence="11" id="KW-1185">Reference proteome</keyword>
<dbReference type="AlphaFoldDB" id="A0A0L0FJX6"/>
<evidence type="ECO:0000256" key="6">
    <source>
        <dbReference type="ARBA" id="ARBA00022932"/>
    </source>
</evidence>
<dbReference type="Proteomes" id="UP000054560">
    <property type="component" value="Unassembled WGS sequence"/>
</dbReference>
<dbReference type="EC" id="2.7.7.7" evidence="2"/>
<dbReference type="InterPro" id="IPR004868">
    <property type="entry name" value="DNA-dir_DNA_pol_B_mt/vir"/>
</dbReference>